<dbReference type="Proteomes" id="UP001597389">
    <property type="component" value="Unassembled WGS sequence"/>
</dbReference>
<organism evidence="2 3">
    <name type="scientific">Rubritalea tangerina</name>
    <dbReference type="NCBI Taxonomy" id="430798"/>
    <lineage>
        <taxon>Bacteria</taxon>
        <taxon>Pseudomonadati</taxon>
        <taxon>Verrucomicrobiota</taxon>
        <taxon>Verrucomicrobiia</taxon>
        <taxon>Verrucomicrobiales</taxon>
        <taxon>Rubritaleaceae</taxon>
        <taxon>Rubritalea</taxon>
    </lineage>
</organism>
<accession>A0ABW4ZA99</accession>
<dbReference type="EMBL" id="JBHUJB010000031">
    <property type="protein sequence ID" value="MFD2158650.1"/>
    <property type="molecule type" value="Genomic_DNA"/>
</dbReference>
<dbReference type="RefSeq" id="WP_377090943.1">
    <property type="nucleotide sequence ID" value="NZ_JBHSJL010000014.1"/>
</dbReference>
<comment type="caution">
    <text evidence="2">The sequence shown here is derived from an EMBL/GenBank/DDBJ whole genome shotgun (WGS) entry which is preliminary data.</text>
</comment>
<sequence>MNSKLLVLASATSLLLGASLQARTWTSSDGMKTFEASFKSYDSETKQVTVIRKYKNMKFALDVLSEADQKWVKQKVAEETKKKELQDAPSITEQLAEQVVGRHLTDKTLSRLEGKRFVKAQLEKVPEYYILYFTASW</sequence>
<name>A0ABW4ZA99_9BACT</name>
<keyword evidence="3" id="KW-1185">Reference proteome</keyword>
<protein>
    <recommendedName>
        <fullName evidence="4">SLA1 homology domain-containing protein</fullName>
    </recommendedName>
</protein>
<evidence type="ECO:0000313" key="2">
    <source>
        <dbReference type="EMBL" id="MFD2158650.1"/>
    </source>
</evidence>
<dbReference type="Gene3D" id="2.30.30.700">
    <property type="entry name" value="SLA1 homology domain 1"/>
    <property type="match status" value="1"/>
</dbReference>
<evidence type="ECO:0000313" key="3">
    <source>
        <dbReference type="Proteomes" id="UP001597389"/>
    </source>
</evidence>
<evidence type="ECO:0008006" key="4">
    <source>
        <dbReference type="Google" id="ProtNLM"/>
    </source>
</evidence>
<feature type="signal peptide" evidence="1">
    <location>
        <begin position="1"/>
        <end position="22"/>
    </location>
</feature>
<gene>
    <name evidence="2" type="ORF">ACFSW8_07055</name>
</gene>
<evidence type="ECO:0000256" key="1">
    <source>
        <dbReference type="SAM" id="SignalP"/>
    </source>
</evidence>
<feature type="chain" id="PRO_5046204679" description="SLA1 homology domain-containing protein" evidence="1">
    <location>
        <begin position="23"/>
        <end position="137"/>
    </location>
</feature>
<reference evidence="3" key="1">
    <citation type="journal article" date="2019" name="Int. J. Syst. Evol. Microbiol.">
        <title>The Global Catalogue of Microorganisms (GCM) 10K type strain sequencing project: providing services to taxonomists for standard genome sequencing and annotation.</title>
        <authorList>
            <consortium name="The Broad Institute Genomics Platform"/>
            <consortium name="The Broad Institute Genome Sequencing Center for Infectious Disease"/>
            <person name="Wu L."/>
            <person name="Ma J."/>
        </authorList>
    </citation>
    <scope>NUCLEOTIDE SEQUENCE [LARGE SCALE GENOMIC DNA]</scope>
    <source>
        <strain evidence="3">CCUG 57942</strain>
    </source>
</reference>
<proteinExistence type="predicted"/>
<keyword evidence="1" id="KW-0732">Signal</keyword>